<dbReference type="SUPFAM" id="SSF52096">
    <property type="entry name" value="ClpP/crotonase"/>
    <property type="match status" value="1"/>
</dbReference>
<dbReference type="EMBL" id="FOZX01000015">
    <property type="protein sequence ID" value="SFT08186.1"/>
    <property type="molecule type" value="Genomic_DNA"/>
</dbReference>
<dbReference type="Pfam" id="PF00378">
    <property type="entry name" value="ECH_1"/>
    <property type="match status" value="1"/>
</dbReference>
<sequence length="263" mass="27854">MFEWHHGTSNEEAALTVRAEGTGPVRIITMDRPDKRNAFDGEMTRALDAALNAFEDDDSARVAVLTGGADFFSAGTDIRAWAGEPTERGGPYGITGRALTKPVIAAVEGAAAGGGFEIALSATMIVASISAHFSFPEVGLGLIAECGGLFRAPRALPLNVARELLLTGDRLPAQRAHDLGLVNRLTDPGRALTEAVSLAERIAAQAPIAVRETLRAVEEAHPADDETDWARTALAKTRARASADATEGVDAFLTKREPRWTNS</sequence>
<dbReference type="Gene3D" id="1.10.12.10">
    <property type="entry name" value="Lyase 2-enoyl-coa Hydratase, Chain A, domain 2"/>
    <property type="match status" value="1"/>
</dbReference>
<comment type="similarity">
    <text evidence="1">Belongs to the enoyl-CoA hydratase/isomerase family.</text>
</comment>
<keyword evidence="2" id="KW-0443">Lipid metabolism</keyword>
<dbReference type="CDD" id="cd06558">
    <property type="entry name" value="crotonase-like"/>
    <property type="match status" value="1"/>
</dbReference>
<evidence type="ECO:0000256" key="3">
    <source>
        <dbReference type="ARBA" id="ARBA00023239"/>
    </source>
</evidence>
<dbReference type="GO" id="GO:0016829">
    <property type="term" value="F:lyase activity"/>
    <property type="evidence" value="ECO:0007669"/>
    <property type="project" value="UniProtKB-KW"/>
</dbReference>
<evidence type="ECO:0000313" key="4">
    <source>
        <dbReference type="EMBL" id="SFT08186.1"/>
    </source>
</evidence>
<organism evidence="4 5">
    <name type="scientific">Saccharopolyspora flava</name>
    <dbReference type="NCBI Taxonomy" id="95161"/>
    <lineage>
        <taxon>Bacteria</taxon>
        <taxon>Bacillati</taxon>
        <taxon>Actinomycetota</taxon>
        <taxon>Actinomycetes</taxon>
        <taxon>Pseudonocardiales</taxon>
        <taxon>Pseudonocardiaceae</taxon>
        <taxon>Saccharopolyspora</taxon>
    </lineage>
</organism>
<dbReference type="Gene3D" id="3.90.226.10">
    <property type="entry name" value="2-enoyl-CoA Hydratase, Chain A, domain 1"/>
    <property type="match status" value="1"/>
</dbReference>
<keyword evidence="3" id="KW-0456">Lyase</keyword>
<dbReference type="PANTHER" id="PTHR11941:SF169">
    <property type="entry name" value="(7AS)-7A-METHYL-1,5-DIOXO-2,3,5,6,7,7A-HEXAHYDRO-1H-INDENE-CARBOXYL-COA HYDROLASE"/>
    <property type="match status" value="1"/>
</dbReference>
<evidence type="ECO:0000256" key="1">
    <source>
        <dbReference type="ARBA" id="ARBA00005254"/>
    </source>
</evidence>
<accession>A0A1I6V3J3</accession>
<dbReference type="GO" id="GO:0006635">
    <property type="term" value="P:fatty acid beta-oxidation"/>
    <property type="evidence" value="ECO:0007669"/>
    <property type="project" value="TreeGrafter"/>
</dbReference>
<dbReference type="InterPro" id="IPR014748">
    <property type="entry name" value="Enoyl-CoA_hydra_C"/>
</dbReference>
<reference evidence="5" key="1">
    <citation type="submission" date="2016-10" db="EMBL/GenBank/DDBJ databases">
        <authorList>
            <person name="Varghese N."/>
            <person name="Submissions S."/>
        </authorList>
    </citation>
    <scope>NUCLEOTIDE SEQUENCE [LARGE SCALE GENOMIC DNA]</scope>
    <source>
        <strain evidence="5">DSM 44771</strain>
    </source>
</reference>
<dbReference type="InterPro" id="IPR029045">
    <property type="entry name" value="ClpP/crotonase-like_dom_sf"/>
</dbReference>
<dbReference type="InterPro" id="IPR001753">
    <property type="entry name" value="Enoyl-CoA_hydra/iso"/>
</dbReference>
<evidence type="ECO:0000313" key="5">
    <source>
        <dbReference type="Proteomes" id="UP000198852"/>
    </source>
</evidence>
<dbReference type="STRING" id="95161.SAMN05660874_05554"/>
<dbReference type="AlphaFoldDB" id="A0A1I6V3J3"/>
<dbReference type="Proteomes" id="UP000198852">
    <property type="component" value="Unassembled WGS sequence"/>
</dbReference>
<protein>
    <submittedName>
        <fullName evidence="4">Enoyl-CoA hydratase/carnithine racemase</fullName>
    </submittedName>
</protein>
<proteinExistence type="inferred from homology"/>
<evidence type="ECO:0000256" key="2">
    <source>
        <dbReference type="ARBA" id="ARBA00023098"/>
    </source>
</evidence>
<keyword evidence="5" id="KW-1185">Reference proteome</keyword>
<dbReference type="PANTHER" id="PTHR11941">
    <property type="entry name" value="ENOYL-COA HYDRATASE-RELATED"/>
    <property type="match status" value="1"/>
</dbReference>
<gene>
    <name evidence="4" type="ORF">SAMN05660874_05554</name>
</gene>
<name>A0A1I6V3J3_9PSEU</name>